<dbReference type="OrthoDB" id="427280at2759"/>
<keyword evidence="17" id="KW-1185">Reference proteome</keyword>
<evidence type="ECO:0000313" key="18">
    <source>
        <dbReference type="WBParaSite" id="DME_0000081901-mRNA-1"/>
    </source>
</evidence>
<keyword evidence="7" id="KW-0256">Endoplasmic reticulum</keyword>
<dbReference type="Proteomes" id="UP000038040">
    <property type="component" value="Unplaced"/>
</dbReference>
<dbReference type="InterPro" id="IPR036249">
    <property type="entry name" value="Thioredoxin-like_sf"/>
</dbReference>
<dbReference type="PANTHER" id="PTHR18929">
    <property type="entry name" value="PROTEIN DISULFIDE ISOMERASE"/>
    <property type="match status" value="1"/>
</dbReference>
<reference evidence="18" key="1">
    <citation type="submission" date="2016-04" db="UniProtKB">
        <authorList>
            <consortium name="WormBaseParasite"/>
        </authorList>
    </citation>
    <scope>IDENTIFICATION</scope>
</reference>
<keyword evidence="5 13" id="KW-0732">Signal</keyword>
<dbReference type="PANTHER" id="PTHR18929:SF210">
    <property type="entry name" value="PROTEIN DISULFIDE-ISOMERASE A4"/>
    <property type="match status" value="1"/>
</dbReference>
<feature type="domain" description="Thioredoxin" evidence="14">
    <location>
        <begin position="167"/>
        <end position="279"/>
    </location>
</feature>
<dbReference type="Proteomes" id="UP000274756">
    <property type="component" value="Unassembled WGS sequence"/>
</dbReference>
<dbReference type="InterPro" id="IPR005792">
    <property type="entry name" value="Prot_disulphide_isomerase"/>
</dbReference>
<dbReference type="STRING" id="318479.A0A158Q2T8"/>
<evidence type="ECO:0000256" key="11">
    <source>
        <dbReference type="PIRSR" id="PIRSR605792-51"/>
    </source>
</evidence>
<organism evidence="16 18">
    <name type="scientific">Dracunculus medinensis</name>
    <name type="common">Guinea worm</name>
    <dbReference type="NCBI Taxonomy" id="318479"/>
    <lineage>
        <taxon>Eukaryota</taxon>
        <taxon>Metazoa</taxon>
        <taxon>Ecdysozoa</taxon>
        <taxon>Nematoda</taxon>
        <taxon>Chromadorea</taxon>
        <taxon>Rhabditida</taxon>
        <taxon>Spirurina</taxon>
        <taxon>Dracunculoidea</taxon>
        <taxon>Dracunculidae</taxon>
        <taxon>Dracunculus</taxon>
    </lineage>
</organism>
<accession>A0A158Q2T8</accession>
<keyword evidence="6" id="KW-0677">Repeat</keyword>
<dbReference type="Pfam" id="PF00085">
    <property type="entry name" value="Thioredoxin"/>
    <property type="match status" value="3"/>
</dbReference>
<dbReference type="EC" id="5.3.4.1" evidence="4 13"/>
<dbReference type="SUPFAM" id="SSF52833">
    <property type="entry name" value="Thioredoxin-like"/>
    <property type="match status" value="5"/>
</dbReference>
<dbReference type="PROSITE" id="PS51352">
    <property type="entry name" value="THIOREDOXIN_2"/>
    <property type="match status" value="3"/>
</dbReference>
<dbReference type="InterPro" id="IPR013766">
    <property type="entry name" value="Thioredoxin_domain"/>
</dbReference>
<dbReference type="Gene3D" id="3.40.30.10">
    <property type="entry name" value="Glutaredoxin"/>
    <property type="match status" value="5"/>
</dbReference>
<feature type="chain" id="PRO_5033780090" description="Protein disulfide-isomerase" evidence="13">
    <location>
        <begin position="25"/>
        <end position="647"/>
    </location>
</feature>
<comment type="catalytic activity">
    <reaction evidence="1 13">
        <text>Catalyzes the rearrangement of -S-S- bonds in proteins.</text>
        <dbReference type="EC" id="5.3.4.1"/>
    </reaction>
</comment>
<evidence type="ECO:0000256" key="13">
    <source>
        <dbReference type="RuleBase" id="RU361130"/>
    </source>
</evidence>
<sequence length="647" mass="73983">MKVFCSFVNINILLVIAIVKGGNGDNDGNSGDNGNYEKEEGIFVLTENNFDKFIDNNPTVLIEFYAPWCGHCKALAPEYEKAAKRLSIPLAKVDATVESELASRFDVQGYPTLKFWHNSKDPTDYDGERDADGIVQWITARTDPNYKPSPEEVVALTKETFDEFIANNPLVLVEFYAPWCGHCKRLAPEYEKAAKKLKMFAGLSETFNVFEFKEYIFEDMQKRIILAKVDATVEKILADQYDVSGFPTLKIFRNGKRFDYTGPRDVNGIVNYMIDQEQPAAKKLNTIIEIQRFMPKDDIAILGFFDSESTKLLEALSEAVFDFPAEMAREEFGKIGYTLDAKVREHFKVRENEIVIFYPEIFWSKFEPKAVEYSKNTASAEDLVAFFRDNCTPLVGQMTRKNIANRYSKLPLVVIYYNVDFSYEYIEGTQYWRNKILDVANNYKDRKYRFAIADEEEFSKELAEVGLGDSGLEHNIIVFGVDGKKYPMNPDEFNNDLEENFVNFMKKISSGKIKAYVKSAPLPQDDKGPVKTVVASNFDKIVLDETKDVLIEFYAPWCGHCKAFEPKYKELAIRLKKEQPNLILAKYDAIANDVLKNYVVEGFPTIYFVPSSKKSTPIKYTGNRDPEDLIKFMKANGVVSFQGKTEL</sequence>
<dbReference type="GO" id="GO:0005788">
    <property type="term" value="C:endoplasmic reticulum lumen"/>
    <property type="evidence" value="ECO:0007669"/>
    <property type="project" value="UniProtKB-SubCell"/>
</dbReference>
<evidence type="ECO:0000313" key="15">
    <source>
        <dbReference type="EMBL" id="VDN55206.1"/>
    </source>
</evidence>
<feature type="disulfide bond" description="Redox-active" evidence="11">
    <location>
        <begin position="180"/>
        <end position="183"/>
    </location>
</feature>
<evidence type="ECO:0000313" key="17">
    <source>
        <dbReference type="Proteomes" id="UP000274756"/>
    </source>
</evidence>
<keyword evidence="10 11" id="KW-0676">Redox-active center</keyword>
<dbReference type="NCBIfam" id="TIGR01126">
    <property type="entry name" value="pdi_dom"/>
    <property type="match status" value="2"/>
</dbReference>
<dbReference type="CDD" id="cd02995">
    <property type="entry name" value="PDI_a_PDI_a'_C"/>
    <property type="match status" value="1"/>
</dbReference>
<evidence type="ECO:0000256" key="3">
    <source>
        <dbReference type="ARBA" id="ARBA00006347"/>
    </source>
</evidence>
<evidence type="ECO:0000256" key="9">
    <source>
        <dbReference type="ARBA" id="ARBA00023235"/>
    </source>
</evidence>
<feature type="domain" description="Thioredoxin" evidence="14">
    <location>
        <begin position="511"/>
        <end position="638"/>
    </location>
</feature>
<dbReference type="NCBIfam" id="TIGR01130">
    <property type="entry name" value="ER_PDI_fam"/>
    <property type="match status" value="1"/>
</dbReference>
<feature type="disulfide bond" description="Redox-active" evidence="11">
    <location>
        <begin position="558"/>
        <end position="561"/>
    </location>
</feature>
<dbReference type="GO" id="GO:0034976">
    <property type="term" value="P:response to endoplasmic reticulum stress"/>
    <property type="evidence" value="ECO:0007669"/>
    <property type="project" value="TreeGrafter"/>
</dbReference>
<keyword evidence="9 13" id="KW-0413">Isomerase</keyword>
<reference evidence="15 17" key="2">
    <citation type="submission" date="2018-11" db="EMBL/GenBank/DDBJ databases">
        <authorList>
            <consortium name="Pathogen Informatics"/>
        </authorList>
    </citation>
    <scope>NUCLEOTIDE SEQUENCE [LARGE SCALE GENOMIC DNA]</scope>
</reference>
<comment type="similarity">
    <text evidence="3 12">Belongs to the protein disulfide isomerase family.</text>
</comment>
<evidence type="ECO:0000256" key="6">
    <source>
        <dbReference type="ARBA" id="ARBA00022737"/>
    </source>
</evidence>
<proteinExistence type="inferred from homology"/>
<dbReference type="EMBL" id="UYYG01001151">
    <property type="protein sequence ID" value="VDN55206.1"/>
    <property type="molecule type" value="Genomic_DNA"/>
</dbReference>
<dbReference type="PROSITE" id="PS00194">
    <property type="entry name" value="THIOREDOXIN_1"/>
    <property type="match status" value="3"/>
</dbReference>
<feature type="signal peptide" evidence="13">
    <location>
        <begin position="1"/>
        <end position="24"/>
    </location>
</feature>
<dbReference type="InterPro" id="IPR005788">
    <property type="entry name" value="PDI_thioredoxin-like_dom"/>
</dbReference>
<dbReference type="CDD" id="cd02961">
    <property type="entry name" value="PDI_a_family"/>
    <property type="match status" value="2"/>
</dbReference>
<evidence type="ECO:0000256" key="8">
    <source>
        <dbReference type="ARBA" id="ARBA00023157"/>
    </source>
</evidence>
<name>A0A158Q2T8_DRAME</name>
<evidence type="ECO:0000256" key="7">
    <source>
        <dbReference type="ARBA" id="ARBA00022824"/>
    </source>
</evidence>
<dbReference type="FunFam" id="3.40.30.10:FF:000017">
    <property type="entry name" value="Protein disulfide-isomerase A4"/>
    <property type="match status" value="1"/>
</dbReference>
<protein>
    <recommendedName>
        <fullName evidence="4 13">Protein disulfide-isomerase</fullName>
        <ecNumber evidence="4 13">5.3.4.1</ecNumber>
    </recommendedName>
</protein>
<evidence type="ECO:0000313" key="16">
    <source>
        <dbReference type="Proteomes" id="UP000038040"/>
    </source>
</evidence>
<gene>
    <name evidence="15" type="ORF">DME_LOCUS5179</name>
</gene>
<dbReference type="PRINTS" id="PR00421">
    <property type="entry name" value="THIOREDOXIN"/>
</dbReference>
<evidence type="ECO:0000256" key="5">
    <source>
        <dbReference type="ARBA" id="ARBA00022729"/>
    </source>
</evidence>
<evidence type="ECO:0000256" key="4">
    <source>
        <dbReference type="ARBA" id="ARBA00012723"/>
    </source>
</evidence>
<evidence type="ECO:0000256" key="2">
    <source>
        <dbReference type="ARBA" id="ARBA00004319"/>
    </source>
</evidence>
<dbReference type="GO" id="GO:0009986">
    <property type="term" value="C:cell surface"/>
    <property type="evidence" value="ECO:0007669"/>
    <property type="project" value="TreeGrafter"/>
</dbReference>
<dbReference type="Pfam" id="PF13848">
    <property type="entry name" value="Thioredoxin_6"/>
    <property type="match status" value="1"/>
</dbReference>
<keyword evidence="8 11" id="KW-1015">Disulfide bond</keyword>
<dbReference type="InterPro" id="IPR017937">
    <property type="entry name" value="Thioredoxin_CS"/>
</dbReference>
<evidence type="ECO:0000259" key="14">
    <source>
        <dbReference type="PROSITE" id="PS51352"/>
    </source>
</evidence>
<dbReference type="FunFam" id="3.40.30.10:FF:000403">
    <property type="entry name" value="Protein disulfide-isomerase A4"/>
    <property type="match status" value="1"/>
</dbReference>
<evidence type="ECO:0000256" key="1">
    <source>
        <dbReference type="ARBA" id="ARBA00001182"/>
    </source>
</evidence>
<feature type="domain" description="Thioredoxin" evidence="14">
    <location>
        <begin position="25"/>
        <end position="166"/>
    </location>
</feature>
<evidence type="ECO:0000256" key="10">
    <source>
        <dbReference type="ARBA" id="ARBA00023284"/>
    </source>
</evidence>
<comment type="subcellular location">
    <subcellularLocation>
        <location evidence="2">Endoplasmic reticulum lumen</location>
    </subcellularLocation>
</comment>
<dbReference type="GO" id="GO:0006457">
    <property type="term" value="P:protein folding"/>
    <property type="evidence" value="ECO:0007669"/>
    <property type="project" value="TreeGrafter"/>
</dbReference>
<dbReference type="WBParaSite" id="DME_0000081901-mRNA-1">
    <property type="protein sequence ID" value="DME_0000081901-mRNA-1"/>
    <property type="gene ID" value="DME_0000081901"/>
</dbReference>
<dbReference type="AlphaFoldDB" id="A0A158Q2T8"/>
<dbReference type="GO" id="GO:0003756">
    <property type="term" value="F:protein disulfide isomerase activity"/>
    <property type="evidence" value="ECO:0007669"/>
    <property type="project" value="UniProtKB-EC"/>
</dbReference>
<evidence type="ECO:0000256" key="12">
    <source>
        <dbReference type="RuleBase" id="RU004208"/>
    </source>
</evidence>